<evidence type="ECO:0008006" key="3">
    <source>
        <dbReference type="Google" id="ProtNLM"/>
    </source>
</evidence>
<organism evidence="1 2">
    <name type="scientific">Cupriavidus pauculus</name>
    <dbReference type="NCBI Taxonomy" id="82633"/>
    <lineage>
        <taxon>Bacteria</taxon>
        <taxon>Pseudomonadati</taxon>
        <taxon>Pseudomonadota</taxon>
        <taxon>Betaproteobacteria</taxon>
        <taxon>Burkholderiales</taxon>
        <taxon>Burkholderiaceae</taxon>
        <taxon>Cupriavidus</taxon>
    </lineage>
</organism>
<gene>
    <name evidence="1" type="ORF">FOB72_06890</name>
</gene>
<reference evidence="1 2" key="1">
    <citation type="submission" date="2019-09" db="EMBL/GenBank/DDBJ databases">
        <title>FDA dAtabase for Regulatory Grade micrObial Sequences (FDA-ARGOS): Supporting development and validation of Infectious Disease Dx tests.</title>
        <authorList>
            <person name="Sciortino C."/>
            <person name="Tallon L."/>
            <person name="Sadzewicz L."/>
            <person name="Vavikolanu K."/>
            <person name="Mehta A."/>
            <person name="Aluvathingal J."/>
            <person name="Nadendla S."/>
            <person name="Nandy P."/>
            <person name="Geyer C."/>
            <person name="Yan Y."/>
            <person name="Sichtig H."/>
        </authorList>
    </citation>
    <scope>NUCLEOTIDE SEQUENCE [LARGE SCALE GENOMIC DNA]</scope>
    <source>
        <strain evidence="1 2">FDAARGOS_664</strain>
    </source>
</reference>
<dbReference type="AlphaFoldDB" id="A0A5P2H1N3"/>
<dbReference type="EMBL" id="CP044065">
    <property type="protein sequence ID" value="QET01796.1"/>
    <property type="molecule type" value="Genomic_DNA"/>
</dbReference>
<dbReference type="SUPFAM" id="SSF88874">
    <property type="entry name" value="Receptor-binding domain of short tail fibre protein gp12"/>
    <property type="match status" value="1"/>
</dbReference>
<dbReference type="Proteomes" id="UP000322822">
    <property type="component" value="Chromosome 1"/>
</dbReference>
<name>A0A5P2H1N3_9BURK</name>
<dbReference type="OrthoDB" id="9810174at2"/>
<evidence type="ECO:0000313" key="1">
    <source>
        <dbReference type="EMBL" id="QET01796.1"/>
    </source>
</evidence>
<proteinExistence type="predicted"/>
<dbReference type="RefSeq" id="WP_150371846.1">
    <property type="nucleotide sequence ID" value="NZ_CP044065.1"/>
</dbReference>
<accession>A0A5P2H1N3</accession>
<protein>
    <recommendedName>
        <fullName evidence="3">Phage tail protein</fullName>
    </recommendedName>
</protein>
<evidence type="ECO:0000313" key="2">
    <source>
        <dbReference type="Proteomes" id="UP000322822"/>
    </source>
</evidence>
<sequence>MTVTGPGQPLYANAPQGSAFALHAMECGNAGGGRCAVSGPVASQLNDPRGTNSVTLLPDEMPVHTHPANVDNVRPSTPEPAGRLPARFQVRNNRAYLSVTDSPAPVMTTLAPTMIAATGASMAHENRQPNLALRFCIALSGNFPPRS</sequence>